<evidence type="ECO:0000313" key="2">
    <source>
        <dbReference type="EMBL" id="KOS46819.1"/>
    </source>
</evidence>
<dbReference type="AlphaFoldDB" id="A0A0M9WJ59"/>
<proteinExistence type="predicted"/>
<gene>
    <name evidence="2" type="ORF">ACN38_g2212</name>
</gene>
<keyword evidence="1" id="KW-0472">Membrane</keyword>
<protein>
    <submittedName>
        <fullName evidence="2">Uncharacterized protein</fullName>
    </submittedName>
</protein>
<keyword evidence="1" id="KW-1133">Transmembrane helix</keyword>
<feature type="transmembrane region" description="Helical" evidence="1">
    <location>
        <begin position="121"/>
        <end position="142"/>
    </location>
</feature>
<feature type="transmembrane region" description="Helical" evidence="1">
    <location>
        <begin position="162"/>
        <end position="181"/>
    </location>
</feature>
<name>A0A0M9WJ59_9EURO</name>
<evidence type="ECO:0000313" key="3">
    <source>
        <dbReference type="Proteomes" id="UP000037696"/>
    </source>
</evidence>
<sequence length="728" mass="80274">MLCSAHYLVPGFQISARITNNAYISCMKTECVPLSAFQIKGIPAMSLVRNMWTKKPYEMRVLKRPPYGAVPVEENHSNRTPSSESQFQYYTTIEIPDVDEQKPQPQPQPLRLSRFDRVTRLLWDLVLAIIASLFTVFGIWVACIDGKAAGPESIGSKLFETSQYAPTIFPVLFAAIAGSSIKSIASWRIQTTRGATIGLVEQCLGSQTISGAFLTQIRLRAVNFVAIFTILLWCLSPLGSQASLRVISIVPSYPGKPVELTSFNTFTPYQYGYNQAATQAITSVANPMTASISAASLLSTRNQDLWGNIRFPVIENLEKNSTGWMKVPKSDNLTYASLVGVPVIDLPSSGNTSFTLPGSYLSISCPVFDTIHTQNFTNFTGPDAPSPGNGDDCSWTSAWGGHQFQIALSEPCSKSLNASMTKTRNARKLIWESWDRGYAGPEYHRSPITRAICDITTTYVDANATCESLDDNQSASTCNLRYARRSMDTSHFHKNWTIFDVNLPGDHLLRKGYNNGLFELLITMFPHMDQNGGLQPLIGYFIDPFHAVGNFFGENLMSPQSTTTNVFETRLSQLFNSVLYLGISPSAFTGSVNMTQIISKESTIKDTPFKLTAENTHLQDIVRCNRPWLGVLIVSSVVIFCFALVGAYLHILTIAPDLLGSISVALLQNKTEGIVGSSTWSSDEWSKNMRDKKIWLGDVRPEADVGCIALTTTAQDIPPGAIKGRLYH</sequence>
<accession>A0A0M9WJ59</accession>
<comment type="caution">
    <text evidence="2">The sequence shown here is derived from an EMBL/GenBank/DDBJ whole genome shotgun (WGS) entry which is preliminary data.</text>
</comment>
<organism evidence="2 3">
    <name type="scientific">Penicillium nordicum</name>
    <dbReference type="NCBI Taxonomy" id="229535"/>
    <lineage>
        <taxon>Eukaryota</taxon>
        <taxon>Fungi</taxon>
        <taxon>Dikarya</taxon>
        <taxon>Ascomycota</taxon>
        <taxon>Pezizomycotina</taxon>
        <taxon>Eurotiomycetes</taxon>
        <taxon>Eurotiomycetidae</taxon>
        <taxon>Eurotiales</taxon>
        <taxon>Aspergillaceae</taxon>
        <taxon>Penicillium</taxon>
    </lineage>
</organism>
<evidence type="ECO:0000256" key="1">
    <source>
        <dbReference type="SAM" id="Phobius"/>
    </source>
</evidence>
<feature type="transmembrane region" description="Helical" evidence="1">
    <location>
        <begin position="221"/>
        <end position="239"/>
    </location>
</feature>
<feature type="transmembrane region" description="Helical" evidence="1">
    <location>
        <begin position="628"/>
        <end position="649"/>
    </location>
</feature>
<keyword evidence="1" id="KW-0812">Transmembrane</keyword>
<dbReference type="STRING" id="229535.A0A0M9WJ59"/>
<dbReference type="OrthoDB" id="3692311at2759"/>
<keyword evidence="3" id="KW-1185">Reference proteome</keyword>
<dbReference type="EMBL" id="LHQQ01000024">
    <property type="protein sequence ID" value="KOS46819.1"/>
    <property type="molecule type" value="Genomic_DNA"/>
</dbReference>
<dbReference type="Proteomes" id="UP000037696">
    <property type="component" value="Unassembled WGS sequence"/>
</dbReference>
<reference evidence="2 3" key="1">
    <citation type="submission" date="2015-08" db="EMBL/GenBank/DDBJ databases">
        <title>Genome sequencing of Penicillium nordicum.</title>
        <authorList>
            <person name="Nguyen H.D."/>
            <person name="Seifert K.A."/>
        </authorList>
    </citation>
    <scope>NUCLEOTIDE SEQUENCE [LARGE SCALE GENOMIC DNA]</scope>
    <source>
        <strain evidence="2 3">DAOMC 185683</strain>
    </source>
</reference>